<evidence type="ECO:0000256" key="4">
    <source>
        <dbReference type="ARBA" id="ARBA00022691"/>
    </source>
</evidence>
<comment type="catalytic activity">
    <reaction evidence="7 8">
        <text>a 2'-deoxycytidine in DNA + S-adenosyl-L-methionine = an N(4)-methyl-2'-deoxycytidine in DNA + S-adenosyl-L-homocysteine + H(+)</text>
        <dbReference type="Rhea" id="RHEA:16857"/>
        <dbReference type="Rhea" id="RHEA-COMP:11369"/>
        <dbReference type="Rhea" id="RHEA-COMP:13674"/>
        <dbReference type="ChEBI" id="CHEBI:15378"/>
        <dbReference type="ChEBI" id="CHEBI:57856"/>
        <dbReference type="ChEBI" id="CHEBI:59789"/>
        <dbReference type="ChEBI" id="CHEBI:85452"/>
        <dbReference type="ChEBI" id="CHEBI:137933"/>
        <dbReference type="EC" id="2.1.1.113"/>
    </reaction>
</comment>
<gene>
    <name evidence="10" type="ordered locus">Huta_1185</name>
</gene>
<evidence type="ECO:0000256" key="6">
    <source>
        <dbReference type="ARBA" id="ARBA00023125"/>
    </source>
</evidence>
<dbReference type="EMBL" id="CP001687">
    <property type="protein sequence ID" value="ACV11361.1"/>
    <property type="molecule type" value="Genomic_DNA"/>
</dbReference>
<evidence type="ECO:0000313" key="11">
    <source>
        <dbReference type="Proteomes" id="UP000002071"/>
    </source>
</evidence>
<dbReference type="eggNOG" id="arCOG00115">
    <property type="taxonomic scope" value="Archaea"/>
</dbReference>
<dbReference type="Proteomes" id="UP000002071">
    <property type="component" value="Chromosome"/>
</dbReference>
<dbReference type="STRING" id="519442.Huta_1185"/>
<protein>
    <recommendedName>
        <fullName evidence="8">Type II methyltransferase</fullName>
        <ecNumber evidence="8">2.1.1.113</ecNumber>
    </recommendedName>
    <alternativeName>
        <fullName evidence="8">N-4 cytosine-specific methyltransferase</fullName>
    </alternativeName>
</protein>
<evidence type="ECO:0000256" key="2">
    <source>
        <dbReference type="ARBA" id="ARBA00022603"/>
    </source>
</evidence>
<dbReference type="GeneID" id="8383460"/>
<accession>C7NMP8</accession>
<evidence type="ECO:0000256" key="7">
    <source>
        <dbReference type="ARBA" id="ARBA00049120"/>
    </source>
</evidence>
<comment type="similarity">
    <text evidence="1">Belongs to the N(4)/N(6)-methyltransferase family. N(4) subfamily.</text>
</comment>
<dbReference type="PROSITE" id="PS00093">
    <property type="entry name" value="N4_MTASE"/>
    <property type="match status" value="1"/>
</dbReference>
<keyword evidence="6" id="KW-0238">DNA-binding</keyword>
<dbReference type="AlphaFoldDB" id="C7NMP8"/>
<dbReference type="REBASE" id="21688">
    <property type="entry name" value="M.HutORF1185P"/>
</dbReference>
<dbReference type="KEGG" id="hut:Huta_1185"/>
<dbReference type="Gene3D" id="3.40.50.150">
    <property type="entry name" value="Vaccinia Virus protein VP39"/>
    <property type="match status" value="1"/>
</dbReference>
<evidence type="ECO:0000313" key="10">
    <source>
        <dbReference type="EMBL" id="ACV11361.1"/>
    </source>
</evidence>
<evidence type="ECO:0000256" key="3">
    <source>
        <dbReference type="ARBA" id="ARBA00022679"/>
    </source>
</evidence>
<keyword evidence="5 8" id="KW-0680">Restriction system</keyword>
<evidence type="ECO:0000256" key="8">
    <source>
        <dbReference type="RuleBase" id="RU362026"/>
    </source>
</evidence>
<sequence>METDHAVVTGDARELSLPADSVDLVVTSPPYPMIEMWDDIFAALDPAIGDALDADDGQRAFEAMHDVLDVVWEQLQRVLVEGGIAAINVGDATRTLDRFRQYPNAGEITRRMVDYGFDPLPDIVWRKPANSGAKFMGSGMVPPNAYPTLEHESILLFRNGPRRSFPPGDETRYESAYFWEERNQWFSDLWEMTGTPQGLDAGLRERSGAFPVEIPLRLIRMFSVYGDTVLDPFWGTGTTTLAAMLAGRESVGYERDADLRAAFDDRIEGLPERSRERATQRLERHREWVADRQESGEELGHENDHYDTPVRTKQERNLRLYAVESVAETEDGYTVMHEPIENLE</sequence>
<dbReference type="RefSeq" id="WP_015788936.1">
    <property type="nucleotide sequence ID" value="NC_013158.1"/>
</dbReference>
<dbReference type="InterPro" id="IPR001091">
    <property type="entry name" value="RM_Methyltransferase"/>
</dbReference>
<proteinExistence type="inferred from homology"/>
<dbReference type="SUPFAM" id="SSF53335">
    <property type="entry name" value="S-adenosyl-L-methionine-dependent methyltransferases"/>
    <property type="match status" value="1"/>
</dbReference>
<dbReference type="GO" id="GO:0009307">
    <property type="term" value="P:DNA restriction-modification system"/>
    <property type="evidence" value="ECO:0007669"/>
    <property type="project" value="UniProtKB-KW"/>
</dbReference>
<organism evidence="10 11">
    <name type="scientific">Halorhabdus utahensis (strain DSM 12940 / JCM 11049 / AX-2)</name>
    <dbReference type="NCBI Taxonomy" id="519442"/>
    <lineage>
        <taxon>Archaea</taxon>
        <taxon>Methanobacteriati</taxon>
        <taxon>Methanobacteriota</taxon>
        <taxon>Stenosarchaea group</taxon>
        <taxon>Halobacteria</taxon>
        <taxon>Halobacteriales</taxon>
        <taxon>Haloarculaceae</taxon>
        <taxon>Halorhabdus</taxon>
    </lineage>
</organism>
<reference evidence="10 11" key="1">
    <citation type="journal article" date="2009" name="Stand. Genomic Sci.">
        <title>Complete genome sequence of Halorhabdus utahensis type strain (AX-2).</title>
        <authorList>
            <person name="Anderson I."/>
            <person name="Tindall B.J."/>
            <person name="Pomrenke H."/>
            <person name="Goker M."/>
            <person name="Lapidus A."/>
            <person name="Nolan M."/>
            <person name="Copeland A."/>
            <person name="Glavina Del Rio T."/>
            <person name="Chen F."/>
            <person name="Tice H."/>
            <person name="Cheng J.F."/>
            <person name="Lucas S."/>
            <person name="Chertkov O."/>
            <person name="Bruce D."/>
            <person name="Brettin T."/>
            <person name="Detter J.C."/>
            <person name="Han C."/>
            <person name="Goodwin L."/>
            <person name="Land M."/>
            <person name="Hauser L."/>
            <person name="Chang Y.J."/>
            <person name="Jeffries C.D."/>
            <person name="Pitluck S."/>
            <person name="Pati A."/>
            <person name="Mavromatis K."/>
            <person name="Ivanova N."/>
            <person name="Ovchinnikova G."/>
            <person name="Chen A."/>
            <person name="Palaniappan K."/>
            <person name="Chain P."/>
            <person name="Rohde M."/>
            <person name="Bristow J."/>
            <person name="Eisen J.A."/>
            <person name="Markowitz V."/>
            <person name="Hugenholtz P."/>
            <person name="Kyrpides N.C."/>
            <person name="Klenk H.P."/>
        </authorList>
    </citation>
    <scope>NUCLEOTIDE SEQUENCE [LARGE SCALE GENOMIC DNA]</scope>
    <source>
        <strain evidence="11">DSM 12940 / JCM 11049 / AX-2</strain>
    </source>
</reference>
<dbReference type="GO" id="GO:0015667">
    <property type="term" value="F:site-specific DNA-methyltransferase (cytosine-N4-specific) activity"/>
    <property type="evidence" value="ECO:0007669"/>
    <property type="project" value="UniProtKB-EC"/>
</dbReference>
<evidence type="ECO:0000259" key="9">
    <source>
        <dbReference type="Pfam" id="PF01555"/>
    </source>
</evidence>
<dbReference type="InterPro" id="IPR017985">
    <property type="entry name" value="MeTrfase_CN4_CS"/>
</dbReference>
<keyword evidence="2 8" id="KW-0489">Methyltransferase</keyword>
<keyword evidence="11" id="KW-1185">Reference proteome</keyword>
<dbReference type="GO" id="GO:0008170">
    <property type="term" value="F:N-methyltransferase activity"/>
    <property type="evidence" value="ECO:0007669"/>
    <property type="project" value="InterPro"/>
</dbReference>
<keyword evidence="3" id="KW-0808">Transferase</keyword>
<name>C7NMP8_HALUD</name>
<dbReference type="GO" id="GO:0003677">
    <property type="term" value="F:DNA binding"/>
    <property type="evidence" value="ECO:0007669"/>
    <property type="project" value="UniProtKB-KW"/>
</dbReference>
<dbReference type="OrthoDB" id="38200at2157"/>
<evidence type="ECO:0000256" key="1">
    <source>
        <dbReference type="ARBA" id="ARBA00010203"/>
    </source>
</evidence>
<keyword evidence="4 8" id="KW-0949">S-adenosyl-L-methionine</keyword>
<dbReference type="Pfam" id="PF01555">
    <property type="entry name" value="N6_N4_Mtase"/>
    <property type="match status" value="1"/>
</dbReference>
<dbReference type="HOGENOM" id="CLU_024927_2_2_2"/>
<feature type="domain" description="DNA methylase N-4/N-6" evidence="9">
    <location>
        <begin position="22"/>
        <end position="257"/>
    </location>
</feature>
<dbReference type="PRINTS" id="PR00508">
    <property type="entry name" value="S21N4MTFRASE"/>
</dbReference>
<dbReference type="EC" id="2.1.1.113" evidence="8"/>
<dbReference type="GO" id="GO:0032259">
    <property type="term" value="P:methylation"/>
    <property type="evidence" value="ECO:0007669"/>
    <property type="project" value="UniProtKB-KW"/>
</dbReference>
<dbReference type="InterPro" id="IPR002941">
    <property type="entry name" value="DNA_methylase_N4/N6"/>
</dbReference>
<dbReference type="InterPro" id="IPR029063">
    <property type="entry name" value="SAM-dependent_MTases_sf"/>
</dbReference>
<evidence type="ECO:0000256" key="5">
    <source>
        <dbReference type="ARBA" id="ARBA00022747"/>
    </source>
</evidence>